<protein>
    <submittedName>
        <fullName evidence="2">Uncharacterized protein</fullName>
    </submittedName>
</protein>
<proteinExistence type="predicted"/>
<dbReference type="Proteomes" id="UP000481583">
    <property type="component" value="Unassembled WGS sequence"/>
</dbReference>
<dbReference type="RefSeq" id="WP_165242384.1">
    <property type="nucleotide sequence ID" value="NZ_JAAKZV010000205.1"/>
</dbReference>
<comment type="caution">
    <text evidence="2">The sequence shown here is derived from an EMBL/GenBank/DDBJ whole genome shotgun (WGS) entry which is preliminary data.</text>
</comment>
<evidence type="ECO:0000256" key="1">
    <source>
        <dbReference type="SAM" id="MobiDB-lite"/>
    </source>
</evidence>
<organism evidence="2 3">
    <name type="scientific">Streptomyces coryli</name>
    <dbReference type="NCBI Taxonomy" id="1128680"/>
    <lineage>
        <taxon>Bacteria</taxon>
        <taxon>Bacillati</taxon>
        <taxon>Actinomycetota</taxon>
        <taxon>Actinomycetes</taxon>
        <taxon>Kitasatosporales</taxon>
        <taxon>Streptomycetaceae</taxon>
        <taxon>Streptomyces</taxon>
    </lineage>
</organism>
<dbReference type="EMBL" id="JAAKZV010000205">
    <property type="protein sequence ID" value="NGN68434.1"/>
    <property type="molecule type" value="Genomic_DNA"/>
</dbReference>
<evidence type="ECO:0000313" key="2">
    <source>
        <dbReference type="EMBL" id="NGN68434.1"/>
    </source>
</evidence>
<reference evidence="2 3" key="1">
    <citation type="submission" date="2020-02" db="EMBL/GenBank/DDBJ databases">
        <title>Whole-genome analyses of novel actinobacteria.</title>
        <authorList>
            <person name="Sahin N."/>
        </authorList>
    </citation>
    <scope>NUCLEOTIDE SEQUENCE [LARGE SCALE GENOMIC DNA]</scope>
    <source>
        <strain evidence="2 3">A7024</strain>
    </source>
</reference>
<gene>
    <name evidence="2" type="ORF">G5C51_31625</name>
</gene>
<keyword evidence="3" id="KW-1185">Reference proteome</keyword>
<feature type="region of interest" description="Disordered" evidence="1">
    <location>
        <begin position="106"/>
        <end position="140"/>
    </location>
</feature>
<evidence type="ECO:0000313" key="3">
    <source>
        <dbReference type="Proteomes" id="UP000481583"/>
    </source>
</evidence>
<sequence length="140" mass="15266">MSIYDDGPAETNRTRAHWARIALEAFGSETGQGDYLDGTLTIDREALTEIGGDLVADLFHLARLNGCTPEALTAAGVMHFEAEVEEEQTEAEENILSRAKTAGITLDPGHIEWTEEGPTLDGMNPDEWLDAMTSETEEAK</sequence>
<name>A0A6G4U8C1_9ACTN</name>
<accession>A0A6G4U8C1</accession>
<dbReference type="AlphaFoldDB" id="A0A6G4U8C1"/>